<protein>
    <recommendedName>
        <fullName evidence="1">Heterokaryon incompatibility domain-containing protein</fullName>
    </recommendedName>
</protein>
<dbReference type="PANTHER" id="PTHR24148:SF64">
    <property type="entry name" value="HETEROKARYON INCOMPATIBILITY DOMAIN-CONTAINING PROTEIN"/>
    <property type="match status" value="1"/>
</dbReference>
<name>A0A178CTP8_9EURO</name>
<evidence type="ECO:0000313" key="2">
    <source>
        <dbReference type="EMBL" id="OAL33240.1"/>
    </source>
</evidence>
<gene>
    <name evidence="2" type="ORF">AYO20_07557</name>
</gene>
<evidence type="ECO:0000259" key="1">
    <source>
        <dbReference type="Pfam" id="PF06985"/>
    </source>
</evidence>
<dbReference type="InterPro" id="IPR010730">
    <property type="entry name" value="HET"/>
</dbReference>
<feature type="domain" description="Heterokaryon incompatibility" evidence="1">
    <location>
        <begin position="94"/>
        <end position="230"/>
    </location>
</feature>
<dbReference type="Proteomes" id="UP000185904">
    <property type="component" value="Unassembled WGS sequence"/>
</dbReference>
<dbReference type="EMBL" id="LVCJ01000053">
    <property type="protein sequence ID" value="OAL33240.1"/>
    <property type="molecule type" value="Genomic_DNA"/>
</dbReference>
<reference evidence="2 3" key="1">
    <citation type="submission" date="2016-03" db="EMBL/GenBank/DDBJ databases">
        <title>The draft genome sequence of Fonsecaea nubica causative agent of cutaneous subcutaneous infection in human host.</title>
        <authorList>
            <person name="Costa F."/>
            <person name="Sybren D.H."/>
            <person name="Raittz R.T."/>
            <person name="Weiss V.A."/>
            <person name="Leao A.C."/>
            <person name="Gomes R."/>
            <person name="De Souza E.M."/>
            <person name="Pedrosa F.O."/>
            <person name="Steffens M.B."/>
            <person name="Bombassaro A."/>
            <person name="Tadra-Sfeir M.Z."/>
            <person name="Moreno L.F."/>
            <person name="Najafzadeh M.J."/>
            <person name="Felipe M.S."/>
            <person name="Teixeira M."/>
            <person name="Sun J."/>
            <person name="Xi L."/>
            <person name="Castro M.A."/>
            <person name="Vicente V.A."/>
        </authorList>
    </citation>
    <scope>NUCLEOTIDE SEQUENCE [LARGE SCALE GENOMIC DNA]</scope>
    <source>
        <strain evidence="2 3">CBS 269.64</strain>
    </source>
</reference>
<organism evidence="2 3">
    <name type="scientific">Fonsecaea nubica</name>
    <dbReference type="NCBI Taxonomy" id="856822"/>
    <lineage>
        <taxon>Eukaryota</taxon>
        <taxon>Fungi</taxon>
        <taxon>Dikarya</taxon>
        <taxon>Ascomycota</taxon>
        <taxon>Pezizomycotina</taxon>
        <taxon>Eurotiomycetes</taxon>
        <taxon>Chaetothyriomycetidae</taxon>
        <taxon>Chaetothyriales</taxon>
        <taxon>Herpotrichiellaceae</taxon>
        <taxon>Fonsecaea</taxon>
    </lineage>
</organism>
<proteinExistence type="predicted"/>
<dbReference type="InterPro" id="IPR052895">
    <property type="entry name" value="HetReg/Transcr_Mod"/>
</dbReference>
<accession>A0A178CTP8</accession>
<sequence>MTAPDTEGDLSDTLGDLSLIPNLQVSPEAPTPCAASRLPNCHGNLFEPLCEWQTRLIELFPNKDDEPLRCNLHVADVIHLDGLGLPKERKRVRYEALSYSWGHPDRTAPIFSNGVLTQIPPAMAEALRAIRKSHAAHSGPRWLWCDALCINQDNADEKSLQVRMMPLIFNKAVNVIAWLGSPVPGIDLVFNSHESIVPKTHTRSFHPQTLAVVETLMQREWFRRTWVRQEVFAAISLTLQCGSYWVDFEIFVESAKSLTLLPPHVEILYGRYGKSRPRGDQSVGNLTNQIIQVLAAGVSFGASNPRDRVYALVGMTDFDRYLPGHFPSNCRRAFPIDYSKSVSEVYQDVVKYLINETQTLDCLSYFGGRGRSPNLPSWALDWEDPRDCSMPFLHFDFKHSDGTYQSQHDPYRRALRQNHNNINELHLQDYVIGTVGDHHVTGERHSFGQQPPGMLKWNRNELVLGSDKENRDNPFQKLENSALGVNMSVEVSDRGLAIRHSIKDGSPLPFILRREKLEGRYTLVGAAWFWNGTVPDGPDDRTLHRSRYHTFRFDHWVQNTSEFLQGQGRYRNPLSDQFCHDLEGIDQKRRQDFLDEPEIETFVLR</sequence>
<keyword evidence="3" id="KW-1185">Reference proteome</keyword>
<evidence type="ECO:0000313" key="3">
    <source>
        <dbReference type="Proteomes" id="UP000185904"/>
    </source>
</evidence>
<dbReference type="Pfam" id="PF06985">
    <property type="entry name" value="HET"/>
    <property type="match status" value="1"/>
</dbReference>
<dbReference type="GeneID" id="34590968"/>
<dbReference type="OrthoDB" id="3477286at2759"/>
<comment type="caution">
    <text evidence="2">The sequence shown here is derived from an EMBL/GenBank/DDBJ whole genome shotgun (WGS) entry which is preliminary data.</text>
</comment>
<dbReference type="AlphaFoldDB" id="A0A178CTP8"/>
<dbReference type="PANTHER" id="PTHR24148">
    <property type="entry name" value="ANKYRIN REPEAT DOMAIN-CONTAINING PROTEIN 39 HOMOLOG-RELATED"/>
    <property type="match status" value="1"/>
</dbReference>
<dbReference type="RefSeq" id="XP_022498252.1">
    <property type="nucleotide sequence ID" value="XM_022645842.1"/>
</dbReference>